<comment type="catalytic activity">
    <reaction evidence="6 7">
        <text>(2-aminoethyl)phosphonate + pyruvate = phosphonoacetaldehyde + L-alanine</text>
        <dbReference type="Rhea" id="RHEA:17021"/>
        <dbReference type="ChEBI" id="CHEBI:15361"/>
        <dbReference type="ChEBI" id="CHEBI:57418"/>
        <dbReference type="ChEBI" id="CHEBI:57972"/>
        <dbReference type="ChEBI" id="CHEBI:58383"/>
        <dbReference type="EC" id="2.6.1.37"/>
    </reaction>
</comment>
<dbReference type="HAMAP" id="MF_01376">
    <property type="entry name" value="PhnW_aminotrans_5"/>
    <property type="match status" value="1"/>
</dbReference>
<evidence type="ECO:0000256" key="6">
    <source>
        <dbReference type="ARBA" id="ARBA00049460"/>
    </source>
</evidence>
<keyword evidence="2 7" id="KW-0032">Aminotransferase</keyword>
<protein>
    <recommendedName>
        <fullName evidence="7">2-aminoethylphosphonate--pyruvate transaminase</fullName>
        <ecNumber evidence="7">2.6.1.37</ecNumber>
    </recommendedName>
    <alternativeName>
        <fullName evidence="7">2-aminoethylphosphonate aminotransferase</fullName>
    </alternativeName>
    <alternativeName>
        <fullName evidence="7">AEP transaminase</fullName>
        <shortName evidence="7">AEPT</shortName>
    </alternativeName>
</protein>
<dbReference type="NCBIfam" id="TIGR03301">
    <property type="entry name" value="PhnW-AepZ"/>
    <property type="match status" value="1"/>
</dbReference>
<dbReference type="AlphaFoldDB" id="A0A5E5P0P8"/>
<dbReference type="PIRSF" id="PIRSF000524">
    <property type="entry name" value="SPT"/>
    <property type="match status" value="1"/>
</dbReference>
<reference evidence="11 12" key="1">
    <citation type="submission" date="2019-08" db="EMBL/GenBank/DDBJ databases">
        <authorList>
            <person name="Peeters C."/>
        </authorList>
    </citation>
    <scope>NUCLEOTIDE SEQUENCE [LARGE SCALE GENOMIC DNA]</scope>
    <source>
        <strain evidence="11 12">LMG 18089</strain>
    </source>
</reference>
<dbReference type="GO" id="GO:0047304">
    <property type="term" value="F:2-aminoethylphosphonate-pyruvate transaminase activity"/>
    <property type="evidence" value="ECO:0007669"/>
    <property type="project" value="UniProtKB-UniRule"/>
</dbReference>
<evidence type="ECO:0000256" key="1">
    <source>
        <dbReference type="ARBA" id="ARBA00001933"/>
    </source>
</evidence>
<proteinExistence type="inferred from homology"/>
<comment type="function">
    <text evidence="7">Involved in phosphonate degradation.</text>
</comment>
<dbReference type="InterPro" id="IPR015424">
    <property type="entry name" value="PyrdxlP-dep_Trfase"/>
</dbReference>
<evidence type="ECO:0000256" key="4">
    <source>
        <dbReference type="ARBA" id="ARBA00022898"/>
    </source>
</evidence>
<dbReference type="PANTHER" id="PTHR42778">
    <property type="entry name" value="2-AMINOETHYLPHOSPHONATE--PYRUVATE TRANSAMINASE"/>
    <property type="match status" value="1"/>
</dbReference>
<dbReference type="SUPFAM" id="SSF53383">
    <property type="entry name" value="PLP-dependent transferases"/>
    <property type="match status" value="1"/>
</dbReference>
<gene>
    <name evidence="7" type="primary">phnW</name>
    <name evidence="11" type="ORF">PAP18089_00833</name>
</gene>
<evidence type="ECO:0000256" key="3">
    <source>
        <dbReference type="ARBA" id="ARBA00022679"/>
    </source>
</evidence>
<dbReference type="Gene3D" id="3.90.1150.10">
    <property type="entry name" value="Aspartate Aminotransferase, domain 1"/>
    <property type="match status" value="1"/>
</dbReference>
<evidence type="ECO:0000256" key="5">
    <source>
        <dbReference type="ARBA" id="ARBA00023317"/>
    </source>
</evidence>
<dbReference type="EMBL" id="CABPSX010000001">
    <property type="protein sequence ID" value="VVG69875.1"/>
    <property type="molecule type" value="Genomic_DNA"/>
</dbReference>
<dbReference type="NCBIfam" id="NF010006">
    <property type="entry name" value="PRK13479.1"/>
    <property type="match status" value="1"/>
</dbReference>
<dbReference type="OrthoDB" id="9766472at2"/>
<feature type="domain" description="Aminotransferase class V" evidence="10">
    <location>
        <begin position="48"/>
        <end position="312"/>
    </location>
</feature>
<dbReference type="InterPro" id="IPR024169">
    <property type="entry name" value="SP_NH2Trfase/AEP_transaminase"/>
</dbReference>
<feature type="modified residue" description="N6-(pyridoxal phosphate)lysine" evidence="7 9">
    <location>
        <position position="194"/>
    </location>
</feature>
<evidence type="ECO:0000313" key="11">
    <source>
        <dbReference type="EMBL" id="VVG69875.1"/>
    </source>
</evidence>
<comment type="cofactor">
    <cofactor evidence="1 7 9">
        <name>pyridoxal 5'-phosphate</name>
        <dbReference type="ChEBI" id="CHEBI:597326"/>
    </cofactor>
</comment>
<dbReference type="InterPro" id="IPR015421">
    <property type="entry name" value="PyrdxlP-dep_Trfase_major"/>
</dbReference>
<dbReference type="InterPro" id="IPR012703">
    <property type="entry name" value="NH2EtPonate_pyrv_transaminase"/>
</dbReference>
<dbReference type="Proteomes" id="UP000364291">
    <property type="component" value="Unassembled WGS sequence"/>
</dbReference>
<dbReference type="EC" id="2.6.1.37" evidence="7"/>
<dbReference type="NCBIfam" id="TIGR02326">
    <property type="entry name" value="transamin_PhnW"/>
    <property type="match status" value="1"/>
</dbReference>
<evidence type="ECO:0000256" key="8">
    <source>
        <dbReference type="PIRSR" id="PIRSR000524-1"/>
    </source>
</evidence>
<dbReference type="Pfam" id="PF00266">
    <property type="entry name" value="Aminotran_5"/>
    <property type="match status" value="1"/>
</dbReference>
<evidence type="ECO:0000256" key="9">
    <source>
        <dbReference type="PIRSR" id="PIRSR000524-50"/>
    </source>
</evidence>
<name>A0A5E5P0P8_9BURK</name>
<accession>A0A5E5P0P8</accession>
<comment type="similarity">
    <text evidence="7">Belongs to the class-V pyridoxal-phosphate-dependent aminotransferase family. PhnW subfamily.</text>
</comment>
<dbReference type="InterPro" id="IPR000192">
    <property type="entry name" value="Aminotrans_V_dom"/>
</dbReference>
<dbReference type="PANTHER" id="PTHR42778:SF1">
    <property type="entry name" value="2-AMINOETHYLPHOSPHONATE--PYRUVATE TRANSAMINASE"/>
    <property type="match status" value="1"/>
</dbReference>
<dbReference type="GO" id="GO:0019700">
    <property type="term" value="P:organic phosphonate catabolic process"/>
    <property type="evidence" value="ECO:0007669"/>
    <property type="project" value="UniProtKB-UniRule"/>
</dbReference>
<dbReference type="Gene3D" id="3.40.640.10">
    <property type="entry name" value="Type I PLP-dependent aspartate aminotransferase-like (Major domain)"/>
    <property type="match status" value="1"/>
</dbReference>
<dbReference type="RefSeq" id="WP_094067880.1">
    <property type="nucleotide sequence ID" value="NZ_CABPSX010000001.1"/>
</dbReference>
<keyword evidence="5 7" id="KW-0670">Pyruvate</keyword>
<evidence type="ECO:0000256" key="7">
    <source>
        <dbReference type="HAMAP-Rule" id="MF_01376"/>
    </source>
</evidence>
<keyword evidence="3 7" id="KW-0808">Transferase</keyword>
<comment type="subunit">
    <text evidence="7">Homodimer.</text>
</comment>
<evidence type="ECO:0000313" key="12">
    <source>
        <dbReference type="Proteomes" id="UP000364291"/>
    </source>
</evidence>
<evidence type="ECO:0000259" key="10">
    <source>
        <dbReference type="Pfam" id="PF00266"/>
    </source>
</evidence>
<organism evidence="11 12">
    <name type="scientific">Pandoraea apista</name>
    <dbReference type="NCBI Taxonomy" id="93218"/>
    <lineage>
        <taxon>Bacteria</taxon>
        <taxon>Pseudomonadati</taxon>
        <taxon>Pseudomonadota</taxon>
        <taxon>Betaproteobacteria</taxon>
        <taxon>Burkholderiales</taxon>
        <taxon>Burkholderiaceae</taxon>
        <taxon>Pandoraea</taxon>
    </lineage>
</organism>
<sequence length="377" mass="40650">MILGQEPILLTPGPLTTSPATRQAMLRDWGSWDAQFNRITASLCRDLVDVVHGGEDYVCVPLQGSGTFSVEAAIGTLTPRGARILVPDNGAYCQRILKICRYLGRDAIALPIPEDQAASAAAIDEALTRDPSITHVAQVHLETGAGVLNPLADIARVCQKHGKGLIVDAMSSFGAVEIDVRSMPFDALIAASGKCLEGVPGMGFVIARKSVLEASAGNSHSLAMDLHDQYSYMQKTTQWRFTPPTHVVAALRAAVDQFLTEGGQPVRGERYRKNCRTLVDGMASLGFRPFLAPEVQAPVIVTFHAPADNKYDFKAFYAAVRDRGYILYPGKLTQIETFRVGCIGAIDDNEMRNVVTAIAQSLTSLGIRQVAPLTRAA</sequence>
<dbReference type="InterPro" id="IPR015422">
    <property type="entry name" value="PyrdxlP-dep_Trfase_small"/>
</dbReference>
<evidence type="ECO:0000256" key="2">
    <source>
        <dbReference type="ARBA" id="ARBA00022576"/>
    </source>
</evidence>
<feature type="binding site" evidence="8">
    <location>
        <position position="339"/>
    </location>
    <ligand>
        <name>substrate</name>
    </ligand>
</feature>
<keyword evidence="4 7" id="KW-0663">Pyridoxal phosphate</keyword>